<keyword evidence="3" id="KW-0328">Glycosyltransferase</keyword>
<dbReference type="Gene3D" id="3.40.50.2000">
    <property type="entry name" value="Glycogen Phosphorylase B"/>
    <property type="match status" value="1"/>
</dbReference>
<dbReference type="PANTHER" id="PTHR12867:SF6">
    <property type="entry name" value="N-ACETYLGLUCOSAMINYLDIPHOSPHODOLICHOL N-ACETYLGLUCOSAMINYLTRANSFERASE"/>
    <property type="match status" value="1"/>
</dbReference>
<keyword evidence="5" id="KW-0256">Endoplasmic reticulum</keyword>
<proteinExistence type="inferred from homology"/>
<organism evidence="7 8">
    <name type="scientific">Methylophilus luteus</name>
    <dbReference type="NCBI Taxonomy" id="640108"/>
    <lineage>
        <taxon>Bacteria</taxon>
        <taxon>Pseudomonadati</taxon>
        <taxon>Pseudomonadota</taxon>
        <taxon>Betaproteobacteria</taxon>
        <taxon>Nitrosomonadales</taxon>
        <taxon>Methylophilaceae</taxon>
        <taxon>Methylophilus</taxon>
    </lineage>
</organism>
<dbReference type="SUPFAM" id="SSF53756">
    <property type="entry name" value="UDP-Glycosyltransferase/glycogen phosphorylase"/>
    <property type="match status" value="1"/>
</dbReference>
<dbReference type="EMBL" id="JBHTKB010000001">
    <property type="protein sequence ID" value="MFD0912575.1"/>
    <property type="molecule type" value="Genomic_DNA"/>
</dbReference>
<dbReference type="RefSeq" id="WP_379055637.1">
    <property type="nucleotide sequence ID" value="NZ_JBHTKB010000001.1"/>
</dbReference>
<sequence>MIFVTVGTQLPFDRLVKTVDTWNAAKLVELYLQVGPSEYKPQNAEFSVFLEPAKADQLFQQAEIIISHAGMGSILTALRYQKPIIIMPRLAAQGEHRNDHQLATCKWLGNKSGIHVAQNEMELLAILSDYQSLKGGDGISNFASPELIDNLKTFFSA</sequence>
<keyword evidence="4" id="KW-0808">Transferase</keyword>
<evidence type="ECO:0000256" key="1">
    <source>
        <dbReference type="ARBA" id="ARBA00004240"/>
    </source>
</evidence>
<evidence type="ECO:0000259" key="6">
    <source>
        <dbReference type="Pfam" id="PF04101"/>
    </source>
</evidence>
<accession>A0ABW3F6Q2</accession>
<feature type="domain" description="Glycosyl transferase family 28 C-terminal" evidence="6">
    <location>
        <begin position="1"/>
        <end position="105"/>
    </location>
</feature>
<comment type="caution">
    <text evidence="7">The sequence shown here is derived from an EMBL/GenBank/DDBJ whole genome shotgun (WGS) entry which is preliminary data.</text>
</comment>
<evidence type="ECO:0000256" key="5">
    <source>
        <dbReference type="ARBA" id="ARBA00022824"/>
    </source>
</evidence>
<dbReference type="PANTHER" id="PTHR12867">
    <property type="entry name" value="GLYCOSYL TRANSFERASE-RELATED"/>
    <property type="match status" value="1"/>
</dbReference>
<evidence type="ECO:0000256" key="4">
    <source>
        <dbReference type="ARBA" id="ARBA00022679"/>
    </source>
</evidence>
<evidence type="ECO:0000256" key="3">
    <source>
        <dbReference type="ARBA" id="ARBA00022676"/>
    </source>
</evidence>
<evidence type="ECO:0000313" key="7">
    <source>
        <dbReference type="EMBL" id="MFD0912575.1"/>
    </source>
</evidence>
<reference evidence="8" key="1">
    <citation type="journal article" date="2019" name="Int. J. Syst. Evol. Microbiol.">
        <title>The Global Catalogue of Microorganisms (GCM) 10K type strain sequencing project: providing services to taxonomists for standard genome sequencing and annotation.</title>
        <authorList>
            <consortium name="The Broad Institute Genomics Platform"/>
            <consortium name="The Broad Institute Genome Sequencing Center for Infectious Disease"/>
            <person name="Wu L."/>
            <person name="Ma J."/>
        </authorList>
    </citation>
    <scope>NUCLEOTIDE SEQUENCE [LARGE SCALE GENOMIC DNA]</scope>
    <source>
        <strain evidence="8">CCUG 58412</strain>
    </source>
</reference>
<gene>
    <name evidence="7" type="ORF">ACFQ1Z_03345</name>
</gene>
<evidence type="ECO:0000256" key="2">
    <source>
        <dbReference type="ARBA" id="ARBA00006962"/>
    </source>
</evidence>
<keyword evidence="8" id="KW-1185">Reference proteome</keyword>
<protein>
    <submittedName>
        <fullName evidence="7">Glycosyltransferase</fullName>
    </submittedName>
</protein>
<dbReference type="Pfam" id="PF04101">
    <property type="entry name" value="Glyco_tran_28_C"/>
    <property type="match status" value="1"/>
</dbReference>
<evidence type="ECO:0000313" key="8">
    <source>
        <dbReference type="Proteomes" id="UP001597128"/>
    </source>
</evidence>
<comment type="similarity">
    <text evidence="2">Belongs to the glycosyltransferase 28 family.</text>
</comment>
<dbReference type="InterPro" id="IPR007235">
    <property type="entry name" value="Glyco_trans_28_C"/>
</dbReference>
<dbReference type="Proteomes" id="UP001597128">
    <property type="component" value="Unassembled WGS sequence"/>
</dbReference>
<name>A0ABW3F6Q2_9PROT</name>
<dbReference type="InterPro" id="IPR039042">
    <property type="entry name" value="Alg13-like"/>
</dbReference>
<comment type="subcellular location">
    <subcellularLocation>
        <location evidence="1">Endoplasmic reticulum</location>
    </subcellularLocation>
</comment>